<name>A0A3N4HX80_ASCIM</name>
<dbReference type="Proteomes" id="UP000275078">
    <property type="component" value="Unassembled WGS sequence"/>
</dbReference>
<feature type="compositionally biased region" description="Polar residues" evidence="1">
    <location>
        <begin position="1"/>
        <end position="14"/>
    </location>
</feature>
<reference evidence="2 3" key="1">
    <citation type="journal article" date="2018" name="Nat. Ecol. Evol.">
        <title>Pezizomycetes genomes reveal the molecular basis of ectomycorrhizal truffle lifestyle.</title>
        <authorList>
            <person name="Murat C."/>
            <person name="Payen T."/>
            <person name="Noel B."/>
            <person name="Kuo A."/>
            <person name="Morin E."/>
            <person name="Chen J."/>
            <person name="Kohler A."/>
            <person name="Krizsan K."/>
            <person name="Balestrini R."/>
            <person name="Da Silva C."/>
            <person name="Montanini B."/>
            <person name="Hainaut M."/>
            <person name="Levati E."/>
            <person name="Barry K.W."/>
            <person name="Belfiori B."/>
            <person name="Cichocki N."/>
            <person name="Clum A."/>
            <person name="Dockter R.B."/>
            <person name="Fauchery L."/>
            <person name="Guy J."/>
            <person name="Iotti M."/>
            <person name="Le Tacon F."/>
            <person name="Lindquist E.A."/>
            <person name="Lipzen A."/>
            <person name="Malagnac F."/>
            <person name="Mello A."/>
            <person name="Molinier V."/>
            <person name="Miyauchi S."/>
            <person name="Poulain J."/>
            <person name="Riccioni C."/>
            <person name="Rubini A."/>
            <person name="Sitrit Y."/>
            <person name="Splivallo R."/>
            <person name="Traeger S."/>
            <person name="Wang M."/>
            <person name="Zifcakova L."/>
            <person name="Wipf D."/>
            <person name="Zambonelli A."/>
            <person name="Paolocci F."/>
            <person name="Nowrousian M."/>
            <person name="Ottonello S."/>
            <person name="Baldrian P."/>
            <person name="Spatafora J.W."/>
            <person name="Henrissat B."/>
            <person name="Nagy L.G."/>
            <person name="Aury J.M."/>
            <person name="Wincker P."/>
            <person name="Grigoriev I.V."/>
            <person name="Bonfante P."/>
            <person name="Martin F.M."/>
        </authorList>
    </citation>
    <scope>NUCLEOTIDE SEQUENCE [LARGE SCALE GENOMIC DNA]</scope>
    <source>
        <strain evidence="2 3">RN42</strain>
    </source>
</reference>
<feature type="compositionally biased region" description="Polar residues" evidence="1">
    <location>
        <begin position="118"/>
        <end position="134"/>
    </location>
</feature>
<accession>A0A3N4HX80</accession>
<organism evidence="2 3">
    <name type="scientific">Ascobolus immersus RN42</name>
    <dbReference type="NCBI Taxonomy" id="1160509"/>
    <lineage>
        <taxon>Eukaryota</taxon>
        <taxon>Fungi</taxon>
        <taxon>Dikarya</taxon>
        <taxon>Ascomycota</taxon>
        <taxon>Pezizomycotina</taxon>
        <taxon>Pezizomycetes</taxon>
        <taxon>Pezizales</taxon>
        <taxon>Ascobolaceae</taxon>
        <taxon>Ascobolus</taxon>
    </lineage>
</organism>
<proteinExistence type="predicted"/>
<evidence type="ECO:0000313" key="2">
    <source>
        <dbReference type="EMBL" id="RPA74284.1"/>
    </source>
</evidence>
<evidence type="ECO:0000256" key="1">
    <source>
        <dbReference type="SAM" id="MobiDB-lite"/>
    </source>
</evidence>
<dbReference type="EMBL" id="ML119795">
    <property type="protein sequence ID" value="RPA74284.1"/>
    <property type="molecule type" value="Genomic_DNA"/>
</dbReference>
<gene>
    <name evidence="2" type="ORF">BJ508DRAFT_313038</name>
</gene>
<feature type="region of interest" description="Disordered" evidence="1">
    <location>
        <begin position="1"/>
        <end position="59"/>
    </location>
</feature>
<feature type="compositionally biased region" description="Polar residues" evidence="1">
    <location>
        <begin position="48"/>
        <end position="59"/>
    </location>
</feature>
<keyword evidence="3" id="KW-1185">Reference proteome</keyword>
<dbReference type="AlphaFoldDB" id="A0A3N4HX80"/>
<sequence length="160" mass="18147">MNGTSVENNAMRQQSMKERSLRETRNSEPDKQERTKGKAKKVEKTNDARSSQVSTFTTKAQTRYLAITNHDLLLLSKQEKQCILTPEETSTRVKEKKDTALVYSNQHTYITPGITKVATSGLGNPPHENNSSKANPLKSVYSRKKKLKNQPTRKITIRTK</sequence>
<protein>
    <submittedName>
        <fullName evidence="2">Uncharacterized protein</fullName>
    </submittedName>
</protein>
<evidence type="ECO:0000313" key="3">
    <source>
        <dbReference type="Proteomes" id="UP000275078"/>
    </source>
</evidence>
<feature type="compositionally biased region" description="Basic and acidic residues" evidence="1">
    <location>
        <begin position="15"/>
        <end position="47"/>
    </location>
</feature>
<feature type="region of interest" description="Disordered" evidence="1">
    <location>
        <begin position="118"/>
        <end position="160"/>
    </location>
</feature>